<keyword evidence="2" id="KW-0812">Transmembrane</keyword>
<evidence type="ECO:0000313" key="13">
    <source>
        <dbReference type="Proteomes" id="UP000290289"/>
    </source>
</evidence>
<evidence type="ECO:0000259" key="11">
    <source>
        <dbReference type="PROSITE" id="PS50076"/>
    </source>
</evidence>
<evidence type="ECO:0000256" key="9">
    <source>
        <dbReference type="ARBA" id="ARBA00063640"/>
    </source>
</evidence>
<comment type="caution">
    <text evidence="12">The sequence shown here is derived from an EMBL/GenBank/DDBJ whole genome shotgun (WGS) entry which is preliminary data.</text>
</comment>
<dbReference type="InterPro" id="IPR036869">
    <property type="entry name" value="J_dom_sf"/>
</dbReference>
<protein>
    <recommendedName>
        <fullName evidence="11">J domain-containing protein</fullName>
    </recommendedName>
</protein>
<dbReference type="PANTHER" id="PTHR12763">
    <property type="match status" value="1"/>
</dbReference>
<dbReference type="GO" id="GO:0030150">
    <property type="term" value="P:protein import into mitochondrial matrix"/>
    <property type="evidence" value="ECO:0007669"/>
    <property type="project" value="TreeGrafter"/>
</dbReference>
<keyword evidence="4" id="KW-1133">Transmembrane helix</keyword>
<evidence type="ECO:0000313" key="12">
    <source>
        <dbReference type="EMBL" id="RXI09099.1"/>
    </source>
</evidence>
<dbReference type="Gene3D" id="1.10.287.110">
    <property type="entry name" value="DnaJ domain"/>
    <property type="match status" value="1"/>
</dbReference>
<dbReference type="FunFam" id="1.10.287.110:FF:000001">
    <property type="entry name" value="Import inner membrane translocase subunit tim14"/>
    <property type="match status" value="1"/>
</dbReference>
<evidence type="ECO:0000256" key="4">
    <source>
        <dbReference type="ARBA" id="ARBA00022989"/>
    </source>
</evidence>
<evidence type="ECO:0000256" key="10">
    <source>
        <dbReference type="SAM" id="MobiDB-lite"/>
    </source>
</evidence>
<dbReference type="GO" id="GO:0001405">
    <property type="term" value="C:PAM complex, Tim23 associated import motor"/>
    <property type="evidence" value="ECO:0007669"/>
    <property type="project" value="TreeGrafter"/>
</dbReference>
<keyword evidence="3" id="KW-0999">Mitochondrion inner membrane</keyword>
<evidence type="ECO:0000256" key="1">
    <source>
        <dbReference type="ARBA" id="ARBA00004434"/>
    </source>
</evidence>
<feature type="compositionally biased region" description="Polar residues" evidence="10">
    <location>
        <begin position="190"/>
        <end position="199"/>
    </location>
</feature>
<dbReference type="PROSITE" id="PS50076">
    <property type="entry name" value="DNAJ_2"/>
    <property type="match status" value="1"/>
</dbReference>
<comment type="function">
    <text evidence="8">Component of the PAM complex, a complex required for the translocation of transit peptide-containing proteins from the inner membrane into the mitochondrial matrix in an ATP-dependent manner.</text>
</comment>
<dbReference type="AlphaFoldDB" id="A0A498KLS0"/>
<evidence type="ECO:0000256" key="7">
    <source>
        <dbReference type="ARBA" id="ARBA00038105"/>
    </source>
</evidence>
<evidence type="ECO:0000256" key="8">
    <source>
        <dbReference type="ARBA" id="ARBA00059031"/>
    </source>
</evidence>
<feature type="compositionally biased region" description="Polar residues" evidence="10">
    <location>
        <begin position="173"/>
        <end position="182"/>
    </location>
</feature>
<organism evidence="12 13">
    <name type="scientific">Malus domestica</name>
    <name type="common">Apple</name>
    <name type="synonym">Pyrus malus</name>
    <dbReference type="NCBI Taxonomy" id="3750"/>
    <lineage>
        <taxon>Eukaryota</taxon>
        <taxon>Viridiplantae</taxon>
        <taxon>Streptophyta</taxon>
        <taxon>Embryophyta</taxon>
        <taxon>Tracheophyta</taxon>
        <taxon>Spermatophyta</taxon>
        <taxon>Magnoliopsida</taxon>
        <taxon>eudicotyledons</taxon>
        <taxon>Gunneridae</taxon>
        <taxon>Pentapetalae</taxon>
        <taxon>rosids</taxon>
        <taxon>fabids</taxon>
        <taxon>Rosales</taxon>
        <taxon>Rosaceae</taxon>
        <taxon>Amygdaloideae</taxon>
        <taxon>Maleae</taxon>
        <taxon>Malus</taxon>
    </lineage>
</organism>
<dbReference type="SUPFAM" id="SSF46565">
    <property type="entry name" value="Chaperone J-domain"/>
    <property type="match status" value="1"/>
</dbReference>
<reference evidence="12" key="1">
    <citation type="submission" date="2018-10" db="EMBL/GenBank/DDBJ databases">
        <title>A high-quality apple genome assembly.</title>
        <authorList>
            <person name="Hu J."/>
        </authorList>
    </citation>
    <scope>NUCLEOTIDE SEQUENCE [LARGE SCALE GENOMIC DNA]</scope>
    <source>
        <tissue evidence="12">Young leaf</tissue>
    </source>
</reference>
<keyword evidence="6" id="KW-0472">Membrane</keyword>
<dbReference type="EMBL" id="RDQH01000327">
    <property type="protein sequence ID" value="RXI09099.1"/>
    <property type="molecule type" value="Genomic_DNA"/>
</dbReference>
<keyword evidence="13" id="KW-1185">Reference proteome</keyword>
<dbReference type="InterPro" id="IPR001623">
    <property type="entry name" value="DnaJ_domain"/>
</dbReference>
<name>A0A498KLS0_MALDO</name>
<comment type="subunit">
    <text evidence="9">Probable component of the PAM complex at least composed of a mitochondrial HSP70 protein, TIMM44 and TIMM14. The complex interacts with the TIMM23 component of the TIM17:23 complex.</text>
</comment>
<feature type="domain" description="J" evidence="11">
    <location>
        <begin position="256"/>
        <end position="309"/>
    </location>
</feature>
<comment type="similarity">
    <text evidence="7">Belongs to the TIM14 family.</text>
</comment>
<proteinExistence type="inferred from homology"/>
<keyword evidence="5" id="KW-0496">Mitochondrion</keyword>
<accession>A0A498KLS0</accession>
<feature type="region of interest" description="Disordered" evidence="10">
    <location>
        <begin position="69"/>
        <end position="126"/>
    </location>
</feature>
<dbReference type="STRING" id="3750.A0A498KLS0"/>
<gene>
    <name evidence="12" type="ORF">DVH24_023243</name>
</gene>
<evidence type="ECO:0000256" key="5">
    <source>
        <dbReference type="ARBA" id="ARBA00023128"/>
    </source>
</evidence>
<evidence type="ECO:0000256" key="3">
    <source>
        <dbReference type="ARBA" id="ARBA00022792"/>
    </source>
</evidence>
<evidence type="ECO:0000256" key="6">
    <source>
        <dbReference type="ARBA" id="ARBA00023136"/>
    </source>
</evidence>
<dbReference type="SMART" id="SM00271">
    <property type="entry name" value="DnaJ"/>
    <property type="match status" value="1"/>
</dbReference>
<sequence>MWKNSPKYDHPTIMDPSNPHWGWSWLERWMAARPWESRSTAGFNDRASMRSAASRASMSVGEITKAYALRDKPFPRTPTALRSSRPSSRQSPSTPLSKAPLSASITRRTLRGNGRGGDEDSRSTLSIQSERFNRRFSMAGFSVRDHESVQARLQFKVTGHPRNQQRQGREHTVSSSQLTTSFEKPLNERQGPNSQLSHDTFNDMATPFLAGLAVAATALAGRYGIQAWHAFKTRPPKARMRKFYEGGFQPTMTKREAALILGVKESAAADKVKEAHRKVMVANHPDAGGSHYLASKINEAKDVMLGKTKGSGSAF</sequence>
<feature type="region of interest" description="Disordered" evidence="10">
    <location>
        <begin position="158"/>
        <end position="199"/>
    </location>
</feature>
<feature type="compositionally biased region" description="Low complexity" evidence="10">
    <location>
        <begin position="82"/>
        <end position="97"/>
    </location>
</feature>
<dbReference type="GO" id="GO:0001671">
    <property type="term" value="F:ATPase activator activity"/>
    <property type="evidence" value="ECO:0007669"/>
    <property type="project" value="TreeGrafter"/>
</dbReference>
<dbReference type="Proteomes" id="UP000290289">
    <property type="component" value="Chromosome 1"/>
</dbReference>
<dbReference type="CDD" id="cd06257">
    <property type="entry name" value="DnaJ"/>
    <property type="match status" value="1"/>
</dbReference>
<comment type="subcellular location">
    <subcellularLocation>
        <location evidence="1">Mitochondrion inner membrane</location>
        <topology evidence="1">Single-pass membrane protein</topology>
    </subcellularLocation>
</comment>
<evidence type="ECO:0000256" key="2">
    <source>
        <dbReference type="ARBA" id="ARBA00022692"/>
    </source>
</evidence>
<dbReference type="PANTHER" id="PTHR12763:SF28">
    <property type="entry name" value="GEO10507P1-RELATED"/>
    <property type="match status" value="1"/>
</dbReference>